<dbReference type="InterPro" id="IPR016181">
    <property type="entry name" value="Acyl_CoA_acyltransferase"/>
</dbReference>
<evidence type="ECO:0000259" key="1">
    <source>
        <dbReference type="PROSITE" id="PS51186"/>
    </source>
</evidence>
<proteinExistence type="predicted"/>
<sequence length="189" mass="20898">MIAVRPAEPADASAIAGIYRPYVESGTVSFETKAPDTGQMRSRMLASDGFLPWLVVVEGEAGAEGTVIGYAYATPFRDRPAYRYTVETSVYLAQGTQGKGNGRQLYHALIDTLRTQGFAHAISVLTLPNDWAIRLHESVGFKRTGVLREAGYKDGRWIDVGFWQCELNQASLPPLEPKPFRDVGMVSRW</sequence>
<dbReference type="Proteomes" id="UP001176468">
    <property type="component" value="Unassembled WGS sequence"/>
</dbReference>
<dbReference type="InterPro" id="IPR000182">
    <property type="entry name" value="GNAT_dom"/>
</dbReference>
<dbReference type="PANTHER" id="PTHR43072">
    <property type="entry name" value="N-ACETYLTRANSFERASE"/>
    <property type="match status" value="1"/>
</dbReference>
<dbReference type="CDD" id="cd04301">
    <property type="entry name" value="NAT_SF"/>
    <property type="match status" value="1"/>
</dbReference>
<dbReference type="RefSeq" id="WP_304562984.1">
    <property type="nucleotide sequence ID" value="NZ_JAUQSZ010000017.1"/>
</dbReference>
<gene>
    <name evidence="2" type="ORF">Q5H94_19475</name>
</gene>
<protein>
    <submittedName>
        <fullName evidence="2">N-acetyltransferase family protein</fullName>
    </submittedName>
</protein>
<evidence type="ECO:0000313" key="3">
    <source>
        <dbReference type="Proteomes" id="UP001176468"/>
    </source>
</evidence>
<keyword evidence="3" id="KW-1185">Reference proteome</keyword>
<dbReference type="PANTHER" id="PTHR43072:SF8">
    <property type="entry name" value="ACYLTRANSFERASE FABY-RELATED"/>
    <property type="match status" value="1"/>
</dbReference>
<dbReference type="EMBL" id="JAUQSZ010000017">
    <property type="protein sequence ID" value="MDO7844520.1"/>
    <property type="molecule type" value="Genomic_DNA"/>
</dbReference>
<dbReference type="Gene3D" id="3.40.630.30">
    <property type="match status" value="1"/>
</dbReference>
<name>A0ABT9A5M3_9SPHN</name>
<dbReference type="SUPFAM" id="SSF55729">
    <property type="entry name" value="Acyl-CoA N-acyltransferases (Nat)"/>
    <property type="match status" value="1"/>
</dbReference>
<dbReference type="PROSITE" id="PS51186">
    <property type="entry name" value="GNAT"/>
    <property type="match status" value="1"/>
</dbReference>
<reference evidence="2" key="1">
    <citation type="submission" date="2023-07" db="EMBL/GenBank/DDBJ databases">
        <authorList>
            <person name="Kim M.K."/>
        </authorList>
    </citation>
    <scope>NUCLEOTIDE SEQUENCE</scope>
    <source>
        <strain evidence="2">CA1-15</strain>
    </source>
</reference>
<evidence type="ECO:0000313" key="2">
    <source>
        <dbReference type="EMBL" id="MDO7844520.1"/>
    </source>
</evidence>
<comment type="caution">
    <text evidence="2">The sequence shown here is derived from an EMBL/GenBank/DDBJ whole genome shotgun (WGS) entry which is preliminary data.</text>
</comment>
<organism evidence="2 3">
    <name type="scientific">Sphingomonas immobilis</name>
    <dbReference type="NCBI Taxonomy" id="3063997"/>
    <lineage>
        <taxon>Bacteria</taxon>
        <taxon>Pseudomonadati</taxon>
        <taxon>Pseudomonadota</taxon>
        <taxon>Alphaproteobacteria</taxon>
        <taxon>Sphingomonadales</taxon>
        <taxon>Sphingomonadaceae</taxon>
        <taxon>Sphingomonas</taxon>
    </lineage>
</organism>
<dbReference type="Pfam" id="PF13420">
    <property type="entry name" value="Acetyltransf_4"/>
    <property type="match status" value="1"/>
</dbReference>
<feature type="domain" description="N-acetyltransferase" evidence="1">
    <location>
        <begin position="2"/>
        <end position="159"/>
    </location>
</feature>
<accession>A0ABT9A5M3</accession>